<dbReference type="OrthoDB" id="4837163at2759"/>
<reference evidence="2" key="1">
    <citation type="submission" date="2019-06" db="EMBL/GenBank/DDBJ databases">
        <authorList>
            <person name="Gan P."/>
            <person name="Shirasu K."/>
        </authorList>
    </citation>
    <scope>NUCLEOTIDE SEQUENCE [LARGE SCALE GENOMIC DNA]</scope>
    <source>
        <strain evidence="2">CAD2</strain>
    </source>
</reference>
<organism evidence="2 3">
    <name type="scientific">Colletotrichum siamense</name>
    <name type="common">Anthracnose fungus</name>
    <dbReference type="NCBI Taxonomy" id="690259"/>
    <lineage>
        <taxon>Eukaryota</taxon>
        <taxon>Fungi</taxon>
        <taxon>Dikarya</taxon>
        <taxon>Ascomycota</taxon>
        <taxon>Pezizomycotina</taxon>
        <taxon>Sordariomycetes</taxon>
        <taxon>Hypocreomycetidae</taxon>
        <taxon>Glomerellales</taxon>
        <taxon>Glomerellaceae</taxon>
        <taxon>Colletotrichum</taxon>
        <taxon>Colletotrichum gloeosporioides species complex</taxon>
    </lineage>
</organism>
<dbReference type="EMBL" id="QPMT01000003">
    <property type="protein sequence ID" value="KAF4865527.1"/>
    <property type="molecule type" value="Genomic_DNA"/>
</dbReference>
<feature type="region of interest" description="Disordered" evidence="1">
    <location>
        <begin position="13"/>
        <end position="37"/>
    </location>
</feature>
<dbReference type="AlphaFoldDB" id="A0A9P5KAD9"/>
<gene>
    <name evidence="2" type="ORF">CGCSCA2_v001524</name>
</gene>
<evidence type="ECO:0000313" key="2">
    <source>
        <dbReference type="EMBL" id="KAF4865527.1"/>
    </source>
</evidence>
<sequence length="293" mass="32871">MCIVCNRNARRDGWKPAPLRGEHEEEDGPRPGYQIGPPQKTIVQAAPSHDSSPTFAAYQVPKITPEAESDLRPLRPAFGCVVYDTTPTARPSRSARLARALFERTEMSRRRDKGPDALDRIEVVTFPLPETASNEERANACVRHYEQELQSRLAMADTAEIVSWFLPERFMDSSYSRMILAINKFRADDDDDVEVASWEPALAEKGIAKSSRTADESPYGSYLLIKWLPQKELFAEIDNPGHNAQKRVNCGGEIAFENVGSGLRDATNEVSLFYSHYVGDGLLNHYLQKARTV</sequence>
<accession>A0A9P5KAD9</accession>
<keyword evidence="3" id="KW-1185">Reference proteome</keyword>
<evidence type="ECO:0000313" key="3">
    <source>
        <dbReference type="Proteomes" id="UP000711996"/>
    </source>
</evidence>
<dbReference type="Proteomes" id="UP000711996">
    <property type="component" value="Unassembled WGS sequence"/>
</dbReference>
<proteinExistence type="predicted"/>
<name>A0A9P5KAD9_COLSI</name>
<evidence type="ECO:0000256" key="1">
    <source>
        <dbReference type="SAM" id="MobiDB-lite"/>
    </source>
</evidence>
<protein>
    <submittedName>
        <fullName evidence="2">Uncharacterized protein</fullName>
    </submittedName>
</protein>
<comment type="caution">
    <text evidence="2">The sequence shown here is derived from an EMBL/GenBank/DDBJ whole genome shotgun (WGS) entry which is preliminary data.</text>
</comment>